<sequence length="166" mass="19570">MYIYKRFDVFIKLIKMSIMAIMMAHPILVYNQNKVNEIRQHVFHHPVAESIENSKVFVLDDEGWKVYKNMLARIAKERKISKEKKTKSEIKKSIRDHRDESFASIDFSVNDPIVRICTNTFSITKFRNFEDSVDGYHNVAKNEVVKAIKGEISDYDGYYWIPVKKS</sequence>
<gene>
    <name evidence="1" type="primary">B342R</name>
    <name evidence="1" type="ORF">NY2A_B342R</name>
</gene>
<reference evidence="1 2" key="1">
    <citation type="journal article" date="2007" name="Virology">
        <title>Sequence and annotation of the 369-kb NY-2A and the 345-kb AR158 viruses that infect Chlorella NC64A.</title>
        <authorList>
            <person name="Fitzgerald L.A."/>
            <person name="Graves M.V."/>
            <person name="Li X."/>
            <person name="Feldblyum T."/>
            <person name="Nierman W.C."/>
            <person name="Van Etten J.L."/>
        </authorList>
    </citation>
    <scope>NUCLEOTIDE SEQUENCE [LARGE SCALE GENOMIC DNA]</scope>
    <source>
        <strain evidence="1 2">NY-2A</strain>
    </source>
</reference>
<organismHost>
    <name type="scientific">Chlorella</name>
    <dbReference type="NCBI Taxonomy" id="3071"/>
</organismHost>
<dbReference type="RefSeq" id="YP_001497538.1">
    <property type="nucleotide sequence ID" value="NC_009898.1"/>
</dbReference>
<protein>
    <submittedName>
        <fullName evidence="1">Uncharacterized protein B342R</fullName>
    </submittedName>
</protein>
<dbReference type="EMBL" id="DQ491002">
    <property type="protein sequence ID" value="ABT14741.1"/>
    <property type="molecule type" value="Genomic_DNA"/>
</dbReference>
<dbReference type="OrthoDB" id="19098at10239"/>
<proteinExistence type="predicted"/>
<accession>A7IWL7</accession>
<evidence type="ECO:0000313" key="2">
    <source>
        <dbReference type="Proteomes" id="UP000202419"/>
    </source>
</evidence>
<organism evidence="1 2">
    <name type="scientific">Paramecium bursaria Chlorella virus NY2A</name>
    <name type="common">PBCV-NY2A</name>
    <dbReference type="NCBI Taxonomy" id="46021"/>
    <lineage>
        <taxon>Viruses</taxon>
        <taxon>Varidnaviria</taxon>
        <taxon>Bamfordvirae</taxon>
        <taxon>Nucleocytoviricota</taxon>
        <taxon>Megaviricetes</taxon>
        <taxon>Algavirales</taxon>
        <taxon>Phycodnaviridae</taxon>
        <taxon>Chlorovirus</taxon>
        <taxon>Chlorovirus americanus</taxon>
    </lineage>
</organism>
<evidence type="ECO:0000313" key="1">
    <source>
        <dbReference type="EMBL" id="ABT14741.1"/>
    </source>
</evidence>
<dbReference type="KEGG" id="vg:5659493"/>
<keyword evidence="2" id="KW-1185">Reference proteome</keyword>
<dbReference type="Proteomes" id="UP000202419">
    <property type="component" value="Segment"/>
</dbReference>
<name>A7IWL7_PBCVN</name>
<dbReference type="GeneID" id="5659493"/>